<evidence type="ECO:0000256" key="5">
    <source>
        <dbReference type="SAM" id="MobiDB-lite"/>
    </source>
</evidence>
<evidence type="ECO:0000313" key="9">
    <source>
        <dbReference type="Proteomes" id="UP000286806"/>
    </source>
</evidence>
<proteinExistence type="predicted"/>
<dbReference type="OrthoDB" id="1149075at2"/>
<feature type="domain" description="OmpA-like" evidence="7">
    <location>
        <begin position="92"/>
        <end position="218"/>
    </location>
</feature>
<protein>
    <submittedName>
        <fullName evidence="8">Outer membrane protein A</fullName>
    </submittedName>
</protein>
<dbReference type="Proteomes" id="UP000286806">
    <property type="component" value="Unassembled WGS sequence"/>
</dbReference>
<evidence type="ECO:0000259" key="7">
    <source>
        <dbReference type="PROSITE" id="PS51123"/>
    </source>
</evidence>
<evidence type="ECO:0000256" key="4">
    <source>
        <dbReference type="PROSITE-ProRule" id="PRU00473"/>
    </source>
</evidence>
<feature type="signal peptide" evidence="6">
    <location>
        <begin position="1"/>
        <end position="23"/>
    </location>
</feature>
<dbReference type="InterPro" id="IPR006665">
    <property type="entry name" value="OmpA-like"/>
</dbReference>
<accession>A0A401JGG6</accession>
<evidence type="ECO:0000256" key="6">
    <source>
        <dbReference type="SAM" id="SignalP"/>
    </source>
</evidence>
<dbReference type="EMBL" id="BGOW01000026">
    <property type="protein sequence ID" value="GBL46716.1"/>
    <property type="molecule type" value="Genomic_DNA"/>
</dbReference>
<dbReference type="InterPro" id="IPR050330">
    <property type="entry name" value="Bact_OuterMem_StrucFunc"/>
</dbReference>
<evidence type="ECO:0000313" key="8">
    <source>
        <dbReference type="EMBL" id="GBL46716.1"/>
    </source>
</evidence>
<dbReference type="InterPro" id="IPR036737">
    <property type="entry name" value="OmpA-like_sf"/>
</dbReference>
<keyword evidence="6" id="KW-0732">Signal</keyword>
<gene>
    <name evidence="8" type="ORF">SFMTTN_2541</name>
</gene>
<organism evidence="8 9">
    <name type="scientific">Sulfuriferula multivorans</name>
    <dbReference type="NCBI Taxonomy" id="1559896"/>
    <lineage>
        <taxon>Bacteria</taxon>
        <taxon>Pseudomonadati</taxon>
        <taxon>Pseudomonadota</taxon>
        <taxon>Betaproteobacteria</taxon>
        <taxon>Nitrosomonadales</taxon>
        <taxon>Sulfuricellaceae</taxon>
        <taxon>Sulfuriferula</taxon>
    </lineage>
</organism>
<reference evidence="8 9" key="1">
    <citation type="journal article" date="2019" name="Front. Microbiol.">
        <title>Genomes of Neutrophilic Sulfur-Oxidizing Chemolithoautotrophs Representing 9 Proteobacterial Species From 8 Genera.</title>
        <authorList>
            <person name="Watanabe T."/>
            <person name="Kojima H."/>
            <person name="Umezawa K."/>
            <person name="Hori C."/>
            <person name="Takasuka T.E."/>
            <person name="Kato Y."/>
            <person name="Fukui M."/>
        </authorList>
    </citation>
    <scope>NUCLEOTIDE SEQUENCE [LARGE SCALE GENOMIC DNA]</scope>
    <source>
        <strain evidence="8 9">TTN</strain>
    </source>
</reference>
<dbReference type="PRINTS" id="PR01022">
    <property type="entry name" value="OUTRMMBRANEA"/>
</dbReference>
<comment type="subcellular location">
    <subcellularLocation>
        <location evidence="1">Cell outer membrane</location>
    </subcellularLocation>
</comment>
<name>A0A401JGG6_9PROT</name>
<dbReference type="CDD" id="cd07185">
    <property type="entry name" value="OmpA_C-like"/>
    <property type="match status" value="1"/>
</dbReference>
<sequence length="218" mass="23462">MTATKKLIIASIAAALLPSMALAANPTNYGYLVDTNGKVVKDNYGECWRTGYWTPAMATAECDPNLVKKEEPKPEPAMAAQEPAPAPAPVPVTVQKVSLSADALFDFNKATLKPKGKTTLDDFVRDLESAQYDEVHVVGHADRIGSHAYNQKLSVRRADSVKDYLVSKGVPADKITAKGVGETEPVTKPGECVGRKSPKLIACLQPDRRVDIEVTATK</sequence>
<dbReference type="PANTHER" id="PTHR30329">
    <property type="entry name" value="STATOR ELEMENT OF FLAGELLAR MOTOR COMPLEX"/>
    <property type="match status" value="1"/>
</dbReference>
<dbReference type="PRINTS" id="PR01021">
    <property type="entry name" value="OMPADOMAIN"/>
</dbReference>
<dbReference type="AlphaFoldDB" id="A0A401JGG6"/>
<dbReference type="PROSITE" id="PS51123">
    <property type="entry name" value="OMPA_2"/>
    <property type="match status" value="1"/>
</dbReference>
<evidence type="ECO:0000256" key="2">
    <source>
        <dbReference type="ARBA" id="ARBA00023136"/>
    </source>
</evidence>
<feature type="region of interest" description="Disordered" evidence="5">
    <location>
        <begin position="68"/>
        <end position="89"/>
    </location>
</feature>
<dbReference type="InterPro" id="IPR006664">
    <property type="entry name" value="OMP_bac"/>
</dbReference>
<dbReference type="GO" id="GO:0015288">
    <property type="term" value="F:porin activity"/>
    <property type="evidence" value="ECO:0007669"/>
    <property type="project" value="InterPro"/>
</dbReference>
<dbReference type="PANTHER" id="PTHR30329:SF21">
    <property type="entry name" value="LIPOPROTEIN YIAD-RELATED"/>
    <property type="match status" value="1"/>
</dbReference>
<dbReference type="InterPro" id="IPR002368">
    <property type="entry name" value="OmpA"/>
</dbReference>
<dbReference type="RefSeq" id="WP_124705498.1">
    <property type="nucleotide sequence ID" value="NZ_BGOW01000026.1"/>
</dbReference>
<comment type="caution">
    <text evidence="8">The sequence shown here is derived from an EMBL/GenBank/DDBJ whole genome shotgun (WGS) entry which is preliminary data.</text>
</comment>
<dbReference type="Gene3D" id="3.30.1330.60">
    <property type="entry name" value="OmpA-like domain"/>
    <property type="match status" value="1"/>
</dbReference>
<dbReference type="Pfam" id="PF00691">
    <property type="entry name" value="OmpA"/>
    <property type="match status" value="1"/>
</dbReference>
<keyword evidence="9" id="KW-1185">Reference proteome</keyword>
<dbReference type="SUPFAM" id="SSF103088">
    <property type="entry name" value="OmpA-like"/>
    <property type="match status" value="1"/>
</dbReference>
<feature type="chain" id="PRO_5019051276" evidence="6">
    <location>
        <begin position="24"/>
        <end position="218"/>
    </location>
</feature>
<keyword evidence="2 4" id="KW-0472">Membrane</keyword>
<dbReference type="GO" id="GO:0009279">
    <property type="term" value="C:cell outer membrane"/>
    <property type="evidence" value="ECO:0007669"/>
    <property type="project" value="UniProtKB-SubCell"/>
</dbReference>
<evidence type="ECO:0000256" key="1">
    <source>
        <dbReference type="ARBA" id="ARBA00004442"/>
    </source>
</evidence>
<keyword evidence="3" id="KW-0998">Cell outer membrane</keyword>
<evidence type="ECO:0000256" key="3">
    <source>
        <dbReference type="ARBA" id="ARBA00023237"/>
    </source>
</evidence>